<evidence type="ECO:0000313" key="4">
    <source>
        <dbReference type="Proteomes" id="UP001220610"/>
    </source>
</evidence>
<evidence type="ECO:0000313" key="3">
    <source>
        <dbReference type="EMBL" id="WEK34771.1"/>
    </source>
</evidence>
<accession>A0AAJ5WPX6</accession>
<keyword evidence="2" id="KW-1133">Transmembrane helix</keyword>
<evidence type="ECO:0000256" key="1">
    <source>
        <dbReference type="SAM" id="MobiDB-lite"/>
    </source>
</evidence>
<keyword evidence="2" id="KW-0812">Transmembrane</keyword>
<feature type="transmembrane region" description="Helical" evidence="2">
    <location>
        <begin position="85"/>
        <end position="104"/>
    </location>
</feature>
<protein>
    <submittedName>
        <fullName evidence="3">Uncharacterized protein</fullName>
    </submittedName>
</protein>
<organism evidence="3 4">
    <name type="scientific">Candidatus Pseudobacter hemicellulosilyticus</name>
    <dbReference type="NCBI Taxonomy" id="3121375"/>
    <lineage>
        <taxon>Bacteria</taxon>
        <taxon>Pseudomonadati</taxon>
        <taxon>Bacteroidota</taxon>
        <taxon>Chitinophagia</taxon>
        <taxon>Chitinophagales</taxon>
        <taxon>Chitinophagaceae</taxon>
        <taxon>Pseudobacter</taxon>
    </lineage>
</organism>
<proteinExistence type="predicted"/>
<dbReference type="EMBL" id="CP119311">
    <property type="protein sequence ID" value="WEK34771.1"/>
    <property type="molecule type" value="Genomic_DNA"/>
</dbReference>
<name>A0AAJ5WPX6_9BACT</name>
<sequence>MDPQRINYLLEQYTAGQLSPAEEQEWENLIEKEEHRSAFQDFLLEQLAATPAGNASTDPRWQGIYQQVFSIDKPQPVRRLPLLKYWTRAALILLLLGVAFYGWLHWRSTCLQRKTPPATTPAVPQDRQPGKNNNLERRTP</sequence>
<feature type="region of interest" description="Disordered" evidence="1">
    <location>
        <begin position="115"/>
        <end position="140"/>
    </location>
</feature>
<gene>
    <name evidence="3" type="ORF">P0Y53_19975</name>
</gene>
<dbReference type="AlphaFoldDB" id="A0AAJ5WPX6"/>
<evidence type="ECO:0000256" key="2">
    <source>
        <dbReference type="SAM" id="Phobius"/>
    </source>
</evidence>
<reference evidence="3" key="1">
    <citation type="submission" date="2023-03" db="EMBL/GenBank/DDBJ databases">
        <title>Andean soil-derived lignocellulolytic bacterial consortium as a source of novel taxa and putative plastic-active enzymes.</title>
        <authorList>
            <person name="Diaz-Garcia L."/>
            <person name="Chuvochina M."/>
            <person name="Feuerriegel G."/>
            <person name="Bunk B."/>
            <person name="Sproer C."/>
            <person name="Streit W.R."/>
            <person name="Rodriguez L.M."/>
            <person name="Overmann J."/>
            <person name="Jimenez D.J."/>
        </authorList>
    </citation>
    <scope>NUCLEOTIDE SEQUENCE</scope>
    <source>
        <strain evidence="3">MAG 7</strain>
    </source>
</reference>
<dbReference type="Proteomes" id="UP001220610">
    <property type="component" value="Chromosome"/>
</dbReference>
<keyword evidence="2" id="KW-0472">Membrane</keyword>